<dbReference type="RefSeq" id="WP_116008534.1">
    <property type="nucleotide sequence ID" value="NZ_QUOU01000001.1"/>
</dbReference>
<dbReference type="AlphaFoldDB" id="A0A3E0TSJ1"/>
<accession>A0A3E0TSJ1</accession>
<feature type="transmembrane region" description="Helical" evidence="1">
    <location>
        <begin position="65"/>
        <end position="87"/>
    </location>
</feature>
<dbReference type="InterPro" id="IPR018750">
    <property type="entry name" value="DUF2306_membrane"/>
</dbReference>
<keyword evidence="1" id="KW-1133">Transmembrane helix</keyword>
<comment type="caution">
    <text evidence="2">The sequence shown here is derived from an EMBL/GenBank/DDBJ whole genome shotgun (WGS) entry which is preliminary data.</text>
</comment>
<feature type="transmembrane region" description="Helical" evidence="1">
    <location>
        <begin position="12"/>
        <end position="29"/>
    </location>
</feature>
<evidence type="ECO:0000256" key="1">
    <source>
        <dbReference type="SAM" id="Phobius"/>
    </source>
</evidence>
<feature type="transmembrane region" description="Helical" evidence="1">
    <location>
        <begin position="41"/>
        <end position="59"/>
    </location>
</feature>
<reference evidence="2 3" key="1">
    <citation type="submission" date="2018-08" db="EMBL/GenBank/DDBJ databases">
        <title>Thalassotalea euphylliae genome.</title>
        <authorList>
            <person name="Summers S."/>
            <person name="Rice S.A."/>
            <person name="Freckelton M.L."/>
            <person name="Nedved B.T."/>
            <person name="Hadfield M.G."/>
        </authorList>
    </citation>
    <scope>NUCLEOTIDE SEQUENCE [LARGE SCALE GENOMIC DNA]</scope>
    <source>
        <strain evidence="2 3">H1</strain>
    </source>
</reference>
<name>A0A3E0TSJ1_9GAMM</name>
<feature type="transmembrane region" description="Helical" evidence="1">
    <location>
        <begin position="108"/>
        <end position="128"/>
    </location>
</feature>
<keyword evidence="1" id="KW-0812">Transmembrane</keyword>
<keyword evidence="1" id="KW-0472">Membrane</keyword>
<proteinExistence type="predicted"/>
<protein>
    <submittedName>
        <fullName evidence="2">DUF2306 domain-containing protein</fullName>
    </submittedName>
</protein>
<dbReference type="OrthoDB" id="6385003at2"/>
<organism evidence="2 3">
    <name type="scientific">Thalassotalea euphylliae</name>
    <dbReference type="NCBI Taxonomy" id="1655234"/>
    <lineage>
        <taxon>Bacteria</taxon>
        <taxon>Pseudomonadati</taxon>
        <taxon>Pseudomonadota</taxon>
        <taxon>Gammaproteobacteria</taxon>
        <taxon>Alteromonadales</taxon>
        <taxon>Colwelliaceae</taxon>
        <taxon>Thalassotalea</taxon>
    </lineage>
</organism>
<gene>
    <name evidence="2" type="ORF">DXX93_13380</name>
</gene>
<dbReference type="Pfam" id="PF10067">
    <property type="entry name" value="DUF2306"/>
    <property type="match status" value="1"/>
</dbReference>
<sequence>MNSFINEPLGAIHTFAAVVALIIGAIVLASTKGNARHQTRGYTYIVSMLVINITAIPITNMSGNIGLFHLFILLSLPTTLLAIYYPLSARFSSKLPSSNNGNWLMQHFTFTYWSYVGLVATFVAEVMVRLPSIMLAAD</sequence>
<evidence type="ECO:0000313" key="3">
    <source>
        <dbReference type="Proteomes" id="UP000256478"/>
    </source>
</evidence>
<dbReference type="EMBL" id="QUOU01000001">
    <property type="protein sequence ID" value="REL27454.1"/>
    <property type="molecule type" value="Genomic_DNA"/>
</dbReference>
<evidence type="ECO:0000313" key="2">
    <source>
        <dbReference type="EMBL" id="REL27454.1"/>
    </source>
</evidence>
<dbReference type="Proteomes" id="UP000256478">
    <property type="component" value="Unassembled WGS sequence"/>
</dbReference>